<gene>
    <name evidence="1" type="ORF">FGO68_gene8842</name>
</gene>
<organism evidence="1 2">
    <name type="scientific">Halteria grandinella</name>
    <dbReference type="NCBI Taxonomy" id="5974"/>
    <lineage>
        <taxon>Eukaryota</taxon>
        <taxon>Sar</taxon>
        <taxon>Alveolata</taxon>
        <taxon>Ciliophora</taxon>
        <taxon>Intramacronucleata</taxon>
        <taxon>Spirotrichea</taxon>
        <taxon>Stichotrichia</taxon>
        <taxon>Sporadotrichida</taxon>
        <taxon>Halteriidae</taxon>
        <taxon>Halteria</taxon>
    </lineage>
</organism>
<dbReference type="AlphaFoldDB" id="A0A8J8SUT3"/>
<accession>A0A8J8SUT3</accession>
<name>A0A8J8SUT3_HALGN</name>
<evidence type="ECO:0000313" key="1">
    <source>
        <dbReference type="EMBL" id="TNV71193.1"/>
    </source>
</evidence>
<comment type="caution">
    <text evidence="1">The sequence shown here is derived from an EMBL/GenBank/DDBJ whole genome shotgun (WGS) entry which is preliminary data.</text>
</comment>
<sequence>MLLQLLSQYCSRVYQSYTMVGFQSCSSIIGRFVLYCVPLCILKEILELLPLYLFTSSKALSLPVHNPPLRSLHRIHC</sequence>
<evidence type="ECO:0000313" key="2">
    <source>
        <dbReference type="Proteomes" id="UP000785679"/>
    </source>
</evidence>
<dbReference type="EMBL" id="RRYP01030349">
    <property type="protein sequence ID" value="TNV71193.1"/>
    <property type="molecule type" value="Genomic_DNA"/>
</dbReference>
<protein>
    <submittedName>
        <fullName evidence="1">Uncharacterized protein</fullName>
    </submittedName>
</protein>
<keyword evidence="2" id="KW-1185">Reference proteome</keyword>
<reference evidence="1" key="1">
    <citation type="submission" date="2019-06" db="EMBL/GenBank/DDBJ databases">
        <authorList>
            <person name="Zheng W."/>
        </authorList>
    </citation>
    <scope>NUCLEOTIDE SEQUENCE</scope>
    <source>
        <strain evidence="1">QDHG01</strain>
    </source>
</reference>
<dbReference type="Proteomes" id="UP000785679">
    <property type="component" value="Unassembled WGS sequence"/>
</dbReference>
<proteinExistence type="predicted"/>